<evidence type="ECO:0000256" key="4">
    <source>
        <dbReference type="SAM" id="MobiDB-lite"/>
    </source>
</evidence>
<keyword evidence="6" id="KW-1185">Reference proteome</keyword>
<dbReference type="GO" id="GO:0009279">
    <property type="term" value="C:cell outer membrane"/>
    <property type="evidence" value="ECO:0007669"/>
    <property type="project" value="UniProtKB-SubCell"/>
</dbReference>
<feature type="coiled-coil region" evidence="3">
    <location>
        <begin position="385"/>
        <end position="415"/>
    </location>
</feature>
<name>H8GNQ5_METAL</name>
<dbReference type="Proteomes" id="UP000005090">
    <property type="component" value="Chromosome"/>
</dbReference>
<dbReference type="NCBIfam" id="TIGR01845">
    <property type="entry name" value="outer_NodT"/>
    <property type="match status" value="1"/>
</dbReference>
<keyword evidence="2 5" id="KW-0449">Lipoprotein</keyword>
<comment type="similarity">
    <text evidence="1 2">Belongs to the outer membrane factor (OMF) (TC 1.B.17) family.</text>
</comment>
<dbReference type="PANTHER" id="PTHR30203">
    <property type="entry name" value="OUTER MEMBRANE CATION EFFLUX PROTEIN"/>
    <property type="match status" value="1"/>
</dbReference>
<evidence type="ECO:0000256" key="2">
    <source>
        <dbReference type="RuleBase" id="RU362097"/>
    </source>
</evidence>
<accession>H8GNQ5</accession>
<dbReference type="Pfam" id="PF02321">
    <property type="entry name" value="OEP"/>
    <property type="match status" value="2"/>
</dbReference>
<keyword evidence="2" id="KW-0812">Transmembrane</keyword>
<dbReference type="GO" id="GO:0015562">
    <property type="term" value="F:efflux transmembrane transporter activity"/>
    <property type="evidence" value="ECO:0007669"/>
    <property type="project" value="InterPro"/>
</dbReference>
<dbReference type="eggNOG" id="COG1538">
    <property type="taxonomic scope" value="Bacteria"/>
</dbReference>
<feature type="region of interest" description="Disordered" evidence="4">
    <location>
        <begin position="27"/>
        <end position="47"/>
    </location>
</feature>
<dbReference type="PANTHER" id="PTHR30203:SF32">
    <property type="entry name" value="CATION EFFLUX SYSTEM PROTEIN CUSC"/>
    <property type="match status" value="1"/>
</dbReference>
<feature type="compositionally biased region" description="Polar residues" evidence="4">
    <location>
        <begin position="33"/>
        <end position="45"/>
    </location>
</feature>
<dbReference type="STRING" id="686340.Metal_3135"/>
<evidence type="ECO:0000256" key="3">
    <source>
        <dbReference type="SAM" id="Coils"/>
    </source>
</evidence>
<organism evidence="5 6">
    <name type="scientific">Methylomicrobium album BG8</name>
    <dbReference type="NCBI Taxonomy" id="686340"/>
    <lineage>
        <taxon>Bacteria</taxon>
        <taxon>Pseudomonadati</taxon>
        <taxon>Pseudomonadota</taxon>
        <taxon>Gammaproteobacteria</taxon>
        <taxon>Methylococcales</taxon>
        <taxon>Methylococcaceae</taxon>
        <taxon>Methylomicrobium</taxon>
    </lineage>
</organism>
<evidence type="ECO:0000313" key="6">
    <source>
        <dbReference type="Proteomes" id="UP000005090"/>
    </source>
</evidence>
<gene>
    <name evidence="5" type="ORF">Metal_3135</name>
</gene>
<dbReference type="InterPro" id="IPR003423">
    <property type="entry name" value="OMP_efflux"/>
</dbReference>
<sequence length="499" mass="54296">MNKTLLLIFAGTMAGCTVGPDYVRPRMPAPAQWSESSPSPDTPQSDRAWWKTFGDPALNRLIDEAAATNPDLKQAFQRIRIARTQRIQAVAAGLPTLSAHGSASRRLNSFTSSAGTTTAVGGTASGAGGAFGIGNSLIDIFQAGFDAQWELDLFGGIRRTVEAAEATIEAEIENRRALTVSLLGEVAGQYVTLRANQQLLAVIRDNLATQRDTLHLTRERQKAGLASYLDVAQAQAQVEATAAEQPVYENQIKLALHALSVLLDRTPGELTQRLQRPTPIPQPAEPASAKLPSELLRRRPDILSAERRLKAANADIGAAVAAQYPRINLAAFIGLQNTDITDFTMLGKSWSAASTLAFPIFNWGSIQANIEGRKARHQELIYAYRAAVLNAFKEVEDALASIEQERRRQAQLRQAEAAEKLALDLARERYLKGLTGFLDVLTAERSLLTRRQALIESQARLAGQRVALYKALGGGWEVAEPENRRQHGQLSLPQTSPLS</sequence>
<dbReference type="Gene3D" id="2.20.200.10">
    <property type="entry name" value="Outer membrane efflux proteins (OEP)"/>
    <property type="match status" value="1"/>
</dbReference>
<reference evidence="5 6" key="1">
    <citation type="journal article" date="2013" name="Genome Announc.">
        <title>Genome Sequence of the Obligate Gammaproteobacterial Methanotroph Methylomicrobium album Strain BG8.</title>
        <authorList>
            <person name="Kits K.D."/>
            <person name="Kalyuzhnaya M.G."/>
            <person name="Klotz M.G."/>
            <person name="Jetten M.S."/>
            <person name="Op den Camp H.J."/>
            <person name="Vuilleumier S."/>
            <person name="Bringel F."/>
            <person name="Dispirito A.A."/>
            <person name="Murrell J.C."/>
            <person name="Bruce D."/>
            <person name="Cheng J.F."/>
            <person name="Copeland A."/>
            <person name="Goodwin L."/>
            <person name="Hauser L."/>
            <person name="Lajus A."/>
            <person name="Land M.L."/>
            <person name="Lapidus A."/>
            <person name="Lucas S."/>
            <person name="Medigue C."/>
            <person name="Pitluck S."/>
            <person name="Woyke T."/>
            <person name="Zeytun A."/>
            <person name="Stein L.Y."/>
        </authorList>
    </citation>
    <scope>NUCLEOTIDE SEQUENCE [LARGE SCALE GENOMIC DNA]</scope>
    <source>
        <strain evidence="5 6">BG8</strain>
    </source>
</reference>
<evidence type="ECO:0000313" key="5">
    <source>
        <dbReference type="EMBL" id="EIC30811.1"/>
    </source>
</evidence>
<dbReference type="AlphaFoldDB" id="H8GNQ5"/>
<keyword evidence="2" id="KW-1134">Transmembrane beta strand</keyword>
<dbReference type="RefSeq" id="WP_005373668.1">
    <property type="nucleotide sequence ID" value="NZ_CM001475.1"/>
</dbReference>
<protein>
    <submittedName>
        <fullName evidence="5">Efflux transporter, outer membrane factor lipoprotein, NodT family</fullName>
    </submittedName>
</protein>
<dbReference type="Gene3D" id="1.20.1600.10">
    <property type="entry name" value="Outer membrane efflux proteins (OEP)"/>
    <property type="match status" value="1"/>
</dbReference>
<evidence type="ECO:0000256" key="1">
    <source>
        <dbReference type="ARBA" id="ARBA00007613"/>
    </source>
</evidence>
<proteinExistence type="inferred from homology"/>
<dbReference type="SUPFAM" id="SSF56954">
    <property type="entry name" value="Outer membrane efflux proteins (OEP)"/>
    <property type="match status" value="1"/>
</dbReference>
<comment type="subcellular location">
    <subcellularLocation>
        <location evidence="2">Cell outer membrane</location>
        <topology evidence="2">Lipid-anchor</topology>
    </subcellularLocation>
</comment>
<dbReference type="EMBL" id="CM001475">
    <property type="protein sequence ID" value="EIC30811.1"/>
    <property type="molecule type" value="Genomic_DNA"/>
</dbReference>
<dbReference type="PROSITE" id="PS51257">
    <property type="entry name" value="PROKAR_LIPOPROTEIN"/>
    <property type="match status" value="1"/>
</dbReference>
<dbReference type="HOGENOM" id="CLU_012817_13_0_6"/>
<keyword evidence="2" id="KW-0472">Membrane</keyword>
<keyword evidence="3" id="KW-0175">Coiled coil</keyword>
<keyword evidence="2" id="KW-0564">Palmitate</keyword>
<dbReference type="InterPro" id="IPR010131">
    <property type="entry name" value="MdtP/NodT-like"/>
</dbReference>